<dbReference type="InterPro" id="IPR003340">
    <property type="entry name" value="B3_DNA-bd"/>
</dbReference>
<dbReference type="STRING" id="72664.V4LQ63"/>
<evidence type="ECO:0000256" key="5">
    <source>
        <dbReference type="ARBA" id="ARBA00023242"/>
    </source>
</evidence>
<evidence type="ECO:0000313" key="6">
    <source>
        <dbReference type="EMBL" id="ESQ52715.1"/>
    </source>
</evidence>
<proteinExistence type="predicted"/>
<dbReference type="OrthoDB" id="668173at2759"/>
<dbReference type="PANTHER" id="PTHR31541:SF28">
    <property type="entry name" value="TF-B3 DOMAIN-CONTAINING PROTEIN"/>
    <property type="match status" value="1"/>
</dbReference>
<dbReference type="Proteomes" id="UP000030689">
    <property type="component" value="Unassembled WGS sequence"/>
</dbReference>
<dbReference type="InterPro" id="IPR005508">
    <property type="entry name" value="At2g31720-like"/>
</dbReference>
<dbReference type="OMA" id="CEKCKAK"/>
<sequence length="264" mass="30944">MATPTKETTSYTPEDIEAAYILLQLSRDYREQAQEEEEEDAIKDEVPSIPIVQQVSQTTRKLCTNRKTLEKKQKTTINKKSKKIKKKYTSRKFVEKDDSEETRNRLMAWNQTELDPGEIFRVADVAEWLGKPIKKQMSESDVKVGQNRLMLGKEKVKKWLFPRLKKTEIPSGTRWLDVSVYGPDGNAREMKFKMWSVDTPVLSSGWREFFTDYGFQMHCDILTIRMFRHLITRKICFAIHKTRFPSITKPLSDRIVKDVFPNPT</sequence>
<keyword evidence="4" id="KW-0804">Transcription</keyword>
<dbReference type="SUPFAM" id="SSF101936">
    <property type="entry name" value="DNA-binding pseudobarrel domain"/>
    <property type="match status" value="1"/>
</dbReference>
<dbReference type="GO" id="GO:0005634">
    <property type="term" value="C:nucleus"/>
    <property type="evidence" value="ECO:0007669"/>
    <property type="project" value="UniProtKB-SubCell"/>
</dbReference>
<dbReference type="GO" id="GO:0003677">
    <property type="term" value="F:DNA binding"/>
    <property type="evidence" value="ECO:0007669"/>
    <property type="project" value="UniProtKB-KW"/>
</dbReference>
<keyword evidence="7" id="KW-1185">Reference proteome</keyword>
<reference evidence="6 7" key="1">
    <citation type="journal article" date="2013" name="Front. Plant Sci.">
        <title>The Reference Genome of the Halophytic Plant Eutrema salsugineum.</title>
        <authorList>
            <person name="Yang R."/>
            <person name="Jarvis D.E."/>
            <person name="Chen H."/>
            <person name="Beilstein M.A."/>
            <person name="Grimwood J."/>
            <person name="Jenkins J."/>
            <person name="Shu S."/>
            <person name="Prochnik S."/>
            <person name="Xin M."/>
            <person name="Ma C."/>
            <person name="Schmutz J."/>
            <person name="Wing R.A."/>
            <person name="Mitchell-Olds T."/>
            <person name="Schumaker K.S."/>
            <person name="Wang X."/>
        </authorList>
    </citation>
    <scope>NUCLEOTIDE SEQUENCE [LARGE SCALE GENOMIC DNA]</scope>
</reference>
<dbReference type="PANTHER" id="PTHR31541">
    <property type="entry name" value="B3 DOMAIN PLANT PROTEIN-RELATED"/>
    <property type="match status" value="1"/>
</dbReference>
<organism evidence="6 7">
    <name type="scientific">Eutrema salsugineum</name>
    <name type="common">Saltwater cress</name>
    <name type="synonym">Sisymbrium salsugineum</name>
    <dbReference type="NCBI Taxonomy" id="72664"/>
    <lineage>
        <taxon>Eukaryota</taxon>
        <taxon>Viridiplantae</taxon>
        <taxon>Streptophyta</taxon>
        <taxon>Embryophyta</taxon>
        <taxon>Tracheophyta</taxon>
        <taxon>Spermatophyta</taxon>
        <taxon>Magnoliopsida</taxon>
        <taxon>eudicotyledons</taxon>
        <taxon>Gunneridae</taxon>
        <taxon>Pentapetalae</taxon>
        <taxon>rosids</taxon>
        <taxon>malvids</taxon>
        <taxon>Brassicales</taxon>
        <taxon>Brassicaceae</taxon>
        <taxon>Eutremeae</taxon>
        <taxon>Eutrema</taxon>
    </lineage>
</organism>
<dbReference type="Gramene" id="ESQ52715">
    <property type="protein sequence ID" value="ESQ52715"/>
    <property type="gene ID" value="EUTSA_v10017517mg"/>
</dbReference>
<evidence type="ECO:0000313" key="7">
    <source>
        <dbReference type="Proteomes" id="UP000030689"/>
    </source>
</evidence>
<name>V4LQ63_EUTSA</name>
<dbReference type="Gene3D" id="2.40.330.10">
    <property type="entry name" value="DNA-binding pseudobarrel domain"/>
    <property type="match status" value="1"/>
</dbReference>
<protein>
    <recommendedName>
        <fullName evidence="8">TF-B3 domain-containing protein</fullName>
    </recommendedName>
</protein>
<evidence type="ECO:0000256" key="2">
    <source>
        <dbReference type="ARBA" id="ARBA00023015"/>
    </source>
</evidence>
<evidence type="ECO:0000256" key="1">
    <source>
        <dbReference type="ARBA" id="ARBA00004123"/>
    </source>
</evidence>
<dbReference type="CDD" id="cd10017">
    <property type="entry name" value="B3_DNA"/>
    <property type="match status" value="1"/>
</dbReference>
<evidence type="ECO:0008006" key="8">
    <source>
        <dbReference type="Google" id="ProtNLM"/>
    </source>
</evidence>
<dbReference type="KEGG" id="eus:EUTSA_v10017517mg"/>
<evidence type="ECO:0000256" key="4">
    <source>
        <dbReference type="ARBA" id="ARBA00023163"/>
    </source>
</evidence>
<evidence type="ECO:0000256" key="3">
    <source>
        <dbReference type="ARBA" id="ARBA00023125"/>
    </source>
</evidence>
<dbReference type="EMBL" id="KI517385">
    <property type="protein sequence ID" value="ESQ52715.1"/>
    <property type="molecule type" value="Genomic_DNA"/>
</dbReference>
<keyword evidence="5" id="KW-0539">Nucleus</keyword>
<accession>V4LQ63</accession>
<dbReference type="InterPro" id="IPR015300">
    <property type="entry name" value="DNA-bd_pseudobarrel_sf"/>
</dbReference>
<gene>
    <name evidence="6" type="ORF">EUTSA_v10017517mg</name>
</gene>
<dbReference type="AlphaFoldDB" id="V4LQ63"/>
<keyword evidence="2" id="KW-0805">Transcription regulation</keyword>
<keyword evidence="3" id="KW-0238">DNA-binding</keyword>
<comment type="subcellular location">
    <subcellularLocation>
        <location evidence="1">Nucleus</location>
    </subcellularLocation>
</comment>